<proteinExistence type="predicted"/>
<dbReference type="RefSeq" id="WP_342372490.1">
    <property type="nucleotide sequence ID" value="NZ_CP115965.1"/>
</dbReference>
<evidence type="ECO:0000313" key="2">
    <source>
        <dbReference type="Proteomes" id="UP001434337"/>
    </source>
</evidence>
<dbReference type="Pfam" id="PF19888">
    <property type="entry name" value="DUF6361"/>
    <property type="match status" value="1"/>
</dbReference>
<organism evidence="1 2">
    <name type="scientific">Propioniciclava soli</name>
    <dbReference type="NCBI Taxonomy" id="2775081"/>
    <lineage>
        <taxon>Bacteria</taxon>
        <taxon>Bacillati</taxon>
        <taxon>Actinomycetota</taxon>
        <taxon>Actinomycetes</taxon>
        <taxon>Propionibacteriales</taxon>
        <taxon>Propionibacteriaceae</taxon>
        <taxon>Propioniciclava</taxon>
    </lineage>
</organism>
<reference evidence="1 2" key="1">
    <citation type="journal article" date="2023" name="Environ Microbiome">
        <title>A coral-associated actinobacterium mitigates coral bleaching under heat stress.</title>
        <authorList>
            <person name="Li J."/>
            <person name="Zou Y."/>
            <person name="Li Q."/>
            <person name="Zhang J."/>
            <person name="Bourne D.G."/>
            <person name="Lyu Y."/>
            <person name="Liu C."/>
            <person name="Zhang S."/>
        </authorList>
    </citation>
    <scope>NUCLEOTIDE SEQUENCE [LARGE SCALE GENOMIC DNA]</scope>
    <source>
        <strain evidence="1 2">SCSIO 13291</strain>
    </source>
</reference>
<dbReference type="Proteomes" id="UP001434337">
    <property type="component" value="Chromosome"/>
</dbReference>
<keyword evidence="2" id="KW-1185">Reference proteome</keyword>
<dbReference type="InterPro" id="IPR045941">
    <property type="entry name" value="DUF6361"/>
</dbReference>
<sequence>MTSSLAWLDTSPDEQRRVREMLHLFMQPESRDELGIGQIRDAFSDALFPGTSTLQTRAKYFLLVPWAYLDAEGKGWSPERVRSHAHAVQKRLVPAIESSGDALGLIGVRARDAVSQLPSDVYWNGLATFGILRSRGPAGQVSSPASVDHEADELHQRTLSPWHPTIPPAPTGFPNAPLPDGLALTPAEASWLRERILESAPGTLLTHLIATDRAPDGDSATPWHDSVCQTVDGPARGILLHAQRFSLAMEGASRLYNLLVGEAYEAAGFDRVESPVEKQSTAYQGWVEASGADAHALRSWDLDDFWELALRLNGRISHRTRFFVTDWVTSIQRGAHRTALTDELLRSMVANRERSLKKTQSRLTNAKLLGQWTGAAGLGRLTYRWTTVRRIVTDVHDGMHRAGT</sequence>
<evidence type="ECO:0000313" key="1">
    <source>
        <dbReference type="EMBL" id="WZW98454.1"/>
    </source>
</evidence>
<gene>
    <name evidence="1" type="ORF">PCC79_16430</name>
</gene>
<protein>
    <submittedName>
        <fullName evidence="1">DUF6361 family protein</fullName>
    </submittedName>
</protein>
<accession>A0ABZ3C6S8</accession>
<dbReference type="EMBL" id="CP115965">
    <property type="protein sequence ID" value="WZW98454.1"/>
    <property type="molecule type" value="Genomic_DNA"/>
</dbReference>
<name>A0ABZ3C6S8_9ACTN</name>